<keyword evidence="2" id="KW-1185">Reference proteome</keyword>
<protein>
    <submittedName>
        <fullName evidence="1">Uncharacterized protein</fullName>
    </submittedName>
</protein>
<dbReference type="EMBL" id="SOZD01000002">
    <property type="protein sequence ID" value="TFF25211.1"/>
    <property type="molecule type" value="Genomic_DNA"/>
</dbReference>
<name>A0A4Y8RPG7_9HYPH</name>
<accession>A0A4Y8RPG7</accession>
<reference evidence="1 2" key="1">
    <citation type="submission" date="2019-03" db="EMBL/GenBank/DDBJ databases">
        <title>Jiella endophytica sp. nov., a novel endophytic bacterium isolated from root of Ficus microcarpa Linn. f.</title>
        <authorList>
            <person name="Tuo L."/>
        </authorList>
    </citation>
    <scope>NUCLEOTIDE SEQUENCE [LARGE SCALE GENOMIC DNA]</scope>
    <source>
        <strain evidence="1 2">CBS5Q-3</strain>
    </source>
</reference>
<dbReference type="AlphaFoldDB" id="A0A4Y8RPG7"/>
<gene>
    <name evidence="1" type="ORF">E3C22_07475</name>
</gene>
<evidence type="ECO:0000313" key="2">
    <source>
        <dbReference type="Proteomes" id="UP000298179"/>
    </source>
</evidence>
<sequence>MFPTIADLRHRRLWLEVRCITCQHTTFLPVGLIPPGLKQDLPVHLAAAFFRCRCGSKQLSTLMVDLDAAKPKPPGT</sequence>
<dbReference type="Proteomes" id="UP000298179">
    <property type="component" value="Unassembled WGS sequence"/>
</dbReference>
<dbReference type="OrthoDB" id="7306016at2"/>
<evidence type="ECO:0000313" key="1">
    <source>
        <dbReference type="EMBL" id="TFF25211.1"/>
    </source>
</evidence>
<proteinExistence type="predicted"/>
<organism evidence="1 2">
    <name type="scientific">Jiella endophytica</name>
    <dbReference type="NCBI Taxonomy" id="2558362"/>
    <lineage>
        <taxon>Bacteria</taxon>
        <taxon>Pseudomonadati</taxon>
        <taxon>Pseudomonadota</taxon>
        <taxon>Alphaproteobacteria</taxon>
        <taxon>Hyphomicrobiales</taxon>
        <taxon>Aurantimonadaceae</taxon>
        <taxon>Jiella</taxon>
    </lineage>
</organism>
<dbReference type="RefSeq" id="WP_134761379.1">
    <property type="nucleotide sequence ID" value="NZ_SOZD01000002.1"/>
</dbReference>
<comment type="caution">
    <text evidence="1">The sequence shown here is derived from an EMBL/GenBank/DDBJ whole genome shotgun (WGS) entry which is preliminary data.</text>
</comment>